<dbReference type="EMBL" id="FODT01000003">
    <property type="protein sequence ID" value="SEO58459.1"/>
    <property type="molecule type" value="Genomic_DNA"/>
</dbReference>
<organism evidence="2 3">
    <name type="scientific">Rhodopseudomonas pseudopalustris</name>
    <dbReference type="NCBI Taxonomy" id="1513892"/>
    <lineage>
        <taxon>Bacteria</taxon>
        <taxon>Pseudomonadati</taxon>
        <taxon>Pseudomonadota</taxon>
        <taxon>Alphaproteobacteria</taxon>
        <taxon>Hyphomicrobiales</taxon>
        <taxon>Nitrobacteraceae</taxon>
        <taxon>Rhodopseudomonas</taxon>
    </lineage>
</organism>
<protein>
    <recommendedName>
        <fullName evidence="4">Phasin protein</fullName>
    </recommendedName>
</protein>
<accession>A0A1H8QW01</accession>
<keyword evidence="3" id="KW-1185">Reference proteome</keyword>
<reference evidence="3" key="1">
    <citation type="submission" date="2016-10" db="EMBL/GenBank/DDBJ databases">
        <authorList>
            <person name="Varghese N."/>
            <person name="Submissions S."/>
        </authorList>
    </citation>
    <scope>NUCLEOTIDE SEQUENCE [LARGE SCALE GENOMIC DNA]</scope>
    <source>
        <strain evidence="3">DSM 123</strain>
    </source>
</reference>
<evidence type="ECO:0008006" key="4">
    <source>
        <dbReference type="Google" id="ProtNLM"/>
    </source>
</evidence>
<feature type="region of interest" description="Disordered" evidence="1">
    <location>
        <begin position="109"/>
        <end position="128"/>
    </location>
</feature>
<dbReference type="RefSeq" id="WP_092682968.1">
    <property type="nucleotide sequence ID" value="NZ_FODT01000003.1"/>
</dbReference>
<evidence type="ECO:0000256" key="1">
    <source>
        <dbReference type="SAM" id="MobiDB-lite"/>
    </source>
</evidence>
<proteinExistence type="predicted"/>
<name>A0A1H8QW01_9BRAD</name>
<dbReference type="OrthoDB" id="8138512at2"/>
<dbReference type="AlphaFoldDB" id="A0A1H8QW01"/>
<sequence>MSDPVTLLFPNLLQPAAGTYAPVGVKFWENEETVLAGMKEFADGWFERRRIGTHAALETARRMGEAATPLDSIREYQDWLGGAMARLLEDGIAFQQQVIKANARLAPHLPGAGNSAAPSAEKDERISA</sequence>
<gene>
    <name evidence="2" type="ORF">SAMN05444123_103388</name>
</gene>
<evidence type="ECO:0000313" key="3">
    <source>
        <dbReference type="Proteomes" id="UP000199615"/>
    </source>
</evidence>
<dbReference type="Proteomes" id="UP000199615">
    <property type="component" value="Unassembled WGS sequence"/>
</dbReference>
<evidence type="ECO:0000313" key="2">
    <source>
        <dbReference type="EMBL" id="SEO58459.1"/>
    </source>
</evidence>